<reference evidence="1" key="1">
    <citation type="submission" date="2020-09" db="EMBL/GenBank/DDBJ databases">
        <title>Genome seq and assembly of Limnohabitants sp.</title>
        <authorList>
            <person name="Chhetri G."/>
        </authorList>
    </citation>
    <scope>NUCLEOTIDE SEQUENCE</scope>
    <source>
        <strain evidence="1">JUR4</strain>
    </source>
</reference>
<sequence>MKYLFWLLLIALAWWAYTRSRQARPSDSQPSATAPQDMVRCAHCGIHLPLGDAVSGEKGLYCSTEHRSAAQDRNPV</sequence>
<dbReference type="NCBIfam" id="NF041023">
    <property type="entry name" value="PP0621_fam"/>
    <property type="match status" value="1"/>
</dbReference>
<dbReference type="RefSeq" id="WP_191819943.1">
    <property type="nucleotide sequence ID" value="NZ_JACYFT010000003.1"/>
</dbReference>
<dbReference type="AlphaFoldDB" id="A0A927FIY3"/>
<dbReference type="Proteomes" id="UP000647424">
    <property type="component" value="Unassembled WGS sequence"/>
</dbReference>
<evidence type="ECO:0000313" key="1">
    <source>
        <dbReference type="EMBL" id="MBD8051453.1"/>
    </source>
</evidence>
<dbReference type="InterPro" id="IPR049708">
    <property type="entry name" value="PP0621-like"/>
</dbReference>
<keyword evidence="2" id="KW-1185">Reference proteome</keyword>
<accession>A0A927FIY3</accession>
<comment type="caution">
    <text evidence="1">The sequence shown here is derived from an EMBL/GenBank/DDBJ whole genome shotgun (WGS) entry which is preliminary data.</text>
</comment>
<organism evidence="1 2">
    <name type="scientific">Limnohabitans radicicola</name>
    <dbReference type="NCBI Taxonomy" id="2771427"/>
    <lineage>
        <taxon>Bacteria</taxon>
        <taxon>Pseudomonadati</taxon>
        <taxon>Pseudomonadota</taxon>
        <taxon>Betaproteobacteria</taxon>
        <taxon>Burkholderiales</taxon>
        <taxon>Comamonadaceae</taxon>
        <taxon>Limnohabitans</taxon>
    </lineage>
</organism>
<protein>
    <recommendedName>
        <fullName evidence="3">Deaminase</fullName>
    </recommendedName>
</protein>
<gene>
    <name evidence="1" type="ORF">IC609_12965</name>
</gene>
<evidence type="ECO:0008006" key="3">
    <source>
        <dbReference type="Google" id="ProtNLM"/>
    </source>
</evidence>
<evidence type="ECO:0000313" key="2">
    <source>
        <dbReference type="Proteomes" id="UP000647424"/>
    </source>
</evidence>
<name>A0A927FIY3_9BURK</name>
<proteinExistence type="predicted"/>
<dbReference type="EMBL" id="JACYFT010000003">
    <property type="protein sequence ID" value="MBD8051453.1"/>
    <property type="molecule type" value="Genomic_DNA"/>
</dbReference>